<evidence type="ECO:0000256" key="5">
    <source>
        <dbReference type="ARBA" id="ARBA00038292"/>
    </source>
</evidence>
<dbReference type="KEGG" id="mba:Mbar_A3016"/>
<gene>
    <name evidence="7" type="ordered locus">Mbar_A3016</name>
</gene>
<dbReference type="PANTHER" id="PTHR43278">
    <property type="entry name" value="NAD(P)H-DEPENDENT FMN-CONTAINING OXIDOREDUCTASE YWQN-RELATED"/>
    <property type="match status" value="1"/>
</dbReference>
<dbReference type="Gene3D" id="3.40.50.360">
    <property type="match status" value="1"/>
</dbReference>
<accession>Q467N2</accession>
<comment type="cofactor">
    <cofactor evidence="2">
        <name>[4Fe-4S] cluster</name>
        <dbReference type="ChEBI" id="CHEBI:49883"/>
    </cofactor>
</comment>
<dbReference type="AlphaFoldDB" id="Q467N2"/>
<proteinExistence type="inferred from homology"/>
<evidence type="ECO:0000256" key="1">
    <source>
        <dbReference type="ARBA" id="ARBA00001917"/>
    </source>
</evidence>
<keyword evidence="3" id="KW-0285">Flavoprotein</keyword>
<comment type="cofactor">
    <cofactor evidence="1">
        <name>FMN</name>
        <dbReference type="ChEBI" id="CHEBI:58210"/>
    </cofactor>
</comment>
<name>Q467N2_METBF</name>
<dbReference type="GO" id="GO:0016491">
    <property type="term" value="F:oxidoreductase activity"/>
    <property type="evidence" value="ECO:0007669"/>
    <property type="project" value="InterPro"/>
</dbReference>
<dbReference type="PANTHER" id="PTHR43278:SF1">
    <property type="entry name" value="IRON-SULFUR FLAVOPROTEIN MJ1083"/>
    <property type="match status" value="1"/>
</dbReference>
<dbReference type="EMBL" id="CP000099">
    <property type="protein sequence ID" value="AAZ71910.1"/>
    <property type="molecule type" value="Genomic_DNA"/>
</dbReference>
<feature type="domain" description="NADPH-dependent FMN reductase-like" evidence="6">
    <location>
        <begin position="4"/>
        <end position="89"/>
    </location>
</feature>
<evidence type="ECO:0000256" key="4">
    <source>
        <dbReference type="ARBA" id="ARBA00022643"/>
    </source>
</evidence>
<dbReference type="Pfam" id="PF03358">
    <property type="entry name" value="FMN_red"/>
    <property type="match status" value="1"/>
</dbReference>
<protein>
    <submittedName>
        <fullName evidence="7">Iron-sulfur flavoprotein</fullName>
    </submittedName>
</protein>
<sequence>MKFMKIVGIQSSSGGKHSNTLKLPNAALNRASEEGADIESIDIAKMNIEYRTACNSCHNTGVCTIKDDCEIVLKKTLAVDGIVLSSSNYITKT</sequence>
<dbReference type="HOGENOM" id="CLU_2433833_0_0_2"/>
<reference evidence="7" key="1">
    <citation type="submission" date="2006-06" db="EMBL/GenBank/DDBJ databases">
        <title>Complete sequence of chromosome 1 of Methanosarcina barkeri str. fusaro.</title>
        <authorList>
            <person name="Copeland A."/>
            <person name="Lucas S."/>
            <person name="Lapidus A."/>
            <person name="Barry K."/>
            <person name="Detter J.C."/>
            <person name="Glavina T."/>
            <person name="Hammon N."/>
            <person name="Israni S."/>
            <person name="Pitluck S."/>
            <person name="Goodwin L.A."/>
            <person name="Saunders E.H."/>
            <person name="Schmutz J."/>
            <person name="Larimer F."/>
            <person name="Land M."/>
            <person name="Anderson I."/>
            <person name="Richardson P."/>
        </authorList>
    </citation>
    <scope>NUCLEOTIDE SEQUENCE</scope>
    <source>
        <strain evidence="7">Fusaro</strain>
    </source>
</reference>
<dbReference type="InterPro" id="IPR029039">
    <property type="entry name" value="Flavoprotein-like_sf"/>
</dbReference>
<dbReference type="eggNOG" id="arCOG02572">
    <property type="taxonomic scope" value="Archaea"/>
</dbReference>
<dbReference type="InterPro" id="IPR051796">
    <property type="entry name" value="ISF_SsuE-like"/>
</dbReference>
<dbReference type="SUPFAM" id="SSF52218">
    <property type="entry name" value="Flavoproteins"/>
    <property type="match status" value="1"/>
</dbReference>
<evidence type="ECO:0000259" key="6">
    <source>
        <dbReference type="Pfam" id="PF03358"/>
    </source>
</evidence>
<organism evidence="7">
    <name type="scientific">Methanosarcina barkeri (strain Fusaro / DSM 804)</name>
    <dbReference type="NCBI Taxonomy" id="269797"/>
    <lineage>
        <taxon>Archaea</taxon>
        <taxon>Methanobacteriati</taxon>
        <taxon>Methanobacteriota</taxon>
        <taxon>Stenosarchaea group</taxon>
        <taxon>Methanomicrobia</taxon>
        <taxon>Methanosarcinales</taxon>
        <taxon>Methanosarcinaceae</taxon>
        <taxon>Methanosarcina</taxon>
    </lineage>
</organism>
<evidence type="ECO:0000256" key="2">
    <source>
        <dbReference type="ARBA" id="ARBA00001966"/>
    </source>
</evidence>
<keyword evidence="4" id="KW-0288">FMN</keyword>
<dbReference type="InterPro" id="IPR005025">
    <property type="entry name" value="FMN_Rdtase-like_dom"/>
</dbReference>
<comment type="similarity">
    <text evidence="5">Belongs to the SsuE family. Isf subfamily.</text>
</comment>
<evidence type="ECO:0000313" key="7">
    <source>
        <dbReference type="EMBL" id="AAZ71910.1"/>
    </source>
</evidence>
<dbReference type="PaxDb" id="269797-Mbar_A3016"/>
<evidence type="ECO:0000256" key="3">
    <source>
        <dbReference type="ARBA" id="ARBA00022630"/>
    </source>
</evidence>